<reference evidence="1" key="1">
    <citation type="submission" date="2018-01" db="EMBL/GenBank/DDBJ databases">
        <title>An insight into the sialome of Amazonian anophelines.</title>
        <authorList>
            <person name="Ribeiro J.M."/>
            <person name="Scarpassa V."/>
            <person name="Calvo E."/>
        </authorList>
    </citation>
    <scope>NUCLEOTIDE SEQUENCE</scope>
    <source>
        <tissue evidence="1">Salivary glands</tissue>
    </source>
</reference>
<protein>
    <submittedName>
        <fullName evidence="1">Putative secreted protein</fullName>
    </submittedName>
</protein>
<dbReference type="AlphaFoldDB" id="A0A2M4C6W9"/>
<dbReference type="EMBL" id="GGFJ01011868">
    <property type="protein sequence ID" value="MBW61009.1"/>
    <property type="molecule type" value="Transcribed_RNA"/>
</dbReference>
<proteinExistence type="predicted"/>
<organism evidence="1">
    <name type="scientific">Anopheles marajoara</name>
    <dbReference type="NCBI Taxonomy" id="58244"/>
    <lineage>
        <taxon>Eukaryota</taxon>
        <taxon>Metazoa</taxon>
        <taxon>Ecdysozoa</taxon>
        <taxon>Arthropoda</taxon>
        <taxon>Hexapoda</taxon>
        <taxon>Insecta</taxon>
        <taxon>Pterygota</taxon>
        <taxon>Neoptera</taxon>
        <taxon>Endopterygota</taxon>
        <taxon>Diptera</taxon>
        <taxon>Nematocera</taxon>
        <taxon>Culicoidea</taxon>
        <taxon>Culicidae</taxon>
        <taxon>Anophelinae</taxon>
        <taxon>Anopheles</taxon>
    </lineage>
</organism>
<name>A0A2M4C6W9_9DIPT</name>
<sequence length="135" mass="15105">MLLVGRLTSNTTTALFTHLLVSWQTGTFGGSMPTPRVLQSSYVYAVSGLGRIERVVGQCAEFDSRLLPHSHHTQRPHSVDEILSRFRPQTHEGHTFSVGSLRTVRAHVARPLVAPSFGARCAYTQLCHRMRRCLH</sequence>
<accession>A0A2M4C6W9</accession>
<evidence type="ECO:0000313" key="1">
    <source>
        <dbReference type="EMBL" id="MBW61009.1"/>
    </source>
</evidence>